<feature type="compositionally biased region" description="Basic and acidic residues" evidence="3">
    <location>
        <begin position="306"/>
        <end position="315"/>
    </location>
</feature>
<dbReference type="PANTHER" id="PTHR31346">
    <property type="entry name" value="MULTIPLE ORGANELLAR RNA EDITING FACTOR 2, CHLOROPLASTIC-RELATED-RELATED"/>
    <property type="match status" value="1"/>
</dbReference>
<gene>
    <name evidence="5" type="primary">LOC110720411</name>
</gene>
<dbReference type="Pfam" id="PF00076">
    <property type="entry name" value="RRM_1"/>
    <property type="match status" value="1"/>
</dbReference>
<dbReference type="SUPFAM" id="SSF54928">
    <property type="entry name" value="RNA-binding domain, RBD"/>
    <property type="match status" value="1"/>
</dbReference>
<keyword evidence="6" id="KW-1185">Reference proteome</keyword>
<name>A0A803KV96_CHEQI</name>
<protein>
    <recommendedName>
        <fullName evidence="4">RRM domain-containing protein</fullName>
    </recommendedName>
</protein>
<dbReference type="RefSeq" id="XP_021755137.1">
    <property type="nucleotide sequence ID" value="XM_021899445.1"/>
</dbReference>
<dbReference type="EnsemblPlants" id="AUR62002954-RA">
    <property type="protein sequence ID" value="AUR62002954-RA:cds"/>
    <property type="gene ID" value="AUR62002954"/>
</dbReference>
<feature type="domain" description="RRM" evidence="4">
    <location>
        <begin position="334"/>
        <end position="412"/>
    </location>
</feature>
<dbReference type="InterPro" id="IPR035979">
    <property type="entry name" value="RBD_domain_sf"/>
</dbReference>
<evidence type="ECO:0000256" key="1">
    <source>
        <dbReference type="ARBA" id="ARBA00022946"/>
    </source>
</evidence>
<dbReference type="PANTHER" id="PTHR31346:SF11">
    <property type="entry name" value="ORGANELLE RRM DOMAIN-CONTAINING PROTEIN 1, CHLOROPLASTIC"/>
    <property type="match status" value="1"/>
</dbReference>
<keyword evidence="2" id="KW-0694">RNA-binding</keyword>
<evidence type="ECO:0000313" key="6">
    <source>
        <dbReference type="Proteomes" id="UP000596660"/>
    </source>
</evidence>
<dbReference type="InterPro" id="IPR037045">
    <property type="entry name" value="S8pro/Inhibitor_I9_sf"/>
</dbReference>
<dbReference type="GO" id="GO:0080156">
    <property type="term" value="P:mitochondrial mRNA modification"/>
    <property type="evidence" value="ECO:0007669"/>
    <property type="project" value="TreeGrafter"/>
</dbReference>
<organism evidence="5 6">
    <name type="scientific">Chenopodium quinoa</name>
    <name type="common">Quinoa</name>
    <dbReference type="NCBI Taxonomy" id="63459"/>
    <lineage>
        <taxon>Eukaryota</taxon>
        <taxon>Viridiplantae</taxon>
        <taxon>Streptophyta</taxon>
        <taxon>Embryophyta</taxon>
        <taxon>Tracheophyta</taxon>
        <taxon>Spermatophyta</taxon>
        <taxon>Magnoliopsida</taxon>
        <taxon>eudicotyledons</taxon>
        <taxon>Gunneridae</taxon>
        <taxon>Pentapetalae</taxon>
        <taxon>Caryophyllales</taxon>
        <taxon>Chenopodiaceae</taxon>
        <taxon>Chenopodioideae</taxon>
        <taxon>Atripliceae</taxon>
        <taxon>Chenopodium</taxon>
    </lineage>
</organism>
<dbReference type="InterPro" id="IPR000504">
    <property type="entry name" value="RRM_dom"/>
</dbReference>
<feature type="region of interest" description="Disordered" evidence="3">
    <location>
        <begin position="306"/>
        <end position="326"/>
    </location>
</feature>
<dbReference type="GO" id="GO:0016554">
    <property type="term" value="P:cytidine to uridine editing"/>
    <property type="evidence" value="ECO:0007669"/>
    <property type="project" value="InterPro"/>
</dbReference>
<reference evidence="5" key="1">
    <citation type="journal article" date="2017" name="Nature">
        <title>The genome of Chenopodium quinoa.</title>
        <authorList>
            <person name="Jarvis D.E."/>
            <person name="Ho Y.S."/>
            <person name="Lightfoot D.J."/>
            <person name="Schmoeckel S.M."/>
            <person name="Li B."/>
            <person name="Borm T.J.A."/>
            <person name="Ohyanagi H."/>
            <person name="Mineta K."/>
            <person name="Michell C.T."/>
            <person name="Saber N."/>
            <person name="Kharbatia N.M."/>
            <person name="Rupper R.R."/>
            <person name="Sharp A.R."/>
            <person name="Dally N."/>
            <person name="Boughton B.A."/>
            <person name="Woo Y.H."/>
            <person name="Gao G."/>
            <person name="Schijlen E.G.W.M."/>
            <person name="Guo X."/>
            <person name="Momin A.A."/>
            <person name="Negrao S."/>
            <person name="Al-Babili S."/>
            <person name="Gehring C."/>
            <person name="Roessner U."/>
            <person name="Jung C."/>
            <person name="Murphy K."/>
            <person name="Arold S.T."/>
            <person name="Gojobori T."/>
            <person name="van der Linden C.G."/>
            <person name="van Loo E.N."/>
            <person name="Jellen E.N."/>
            <person name="Maughan P.J."/>
            <person name="Tester M."/>
        </authorList>
    </citation>
    <scope>NUCLEOTIDE SEQUENCE [LARGE SCALE GENOMIC DNA]</scope>
    <source>
        <strain evidence="5">cv. PI 614886</strain>
    </source>
</reference>
<sequence>MVPLHSPLTTINLSSISFPPQKLHYHQKSPFSSSKISYPLHSFISSNSFKLKKENSFQVSLSFTQQNSNDLFNNSLLLLPNFSFSKLPFSRLTTAASTSTPPPLNSTVLNSSENVHWMVKMDKPPNGFQSKAEIINYYVSILEKALGSERDAQSCIYDASCDTNFGFCCIVDEETSRFIAGLPGVLSVIPDPDINSVKKDYSARNFRDVSVSNLHNQTSLLYPKGSKNWLVRVEKPSSRVLSKAQAVDSYVNILTRVLGNEKDAQMCRYHVSWQSNFGFCCKLDDESAQELATVAGVISVRPDEHFESENKDYGGDRLASNASDSTKETEMSKTKLFITGLSFYTSEKTLREAFEPFGELVEVKVIMDKISKRSKGYAFVEYTTEVAATTALHEMNGKIINGWMIVVDRAKMKPQRSRALSSQDRKVTQRMAHQNSQSYS</sequence>
<dbReference type="Gene3D" id="3.30.70.330">
    <property type="match status" value="1"/>
</dbReference>
<dbReference type="PROSITE" id="PS50102">
    <property type="entry name" value="RRM"/>
    <property type="match status" value="1"/>
</dbReference>
<dbReference type="Pfam" id="PF21864">
    <property type="entry name" value="MORF_dom"/>
    <property type="match status" value="2"/>
</dbReference>
<dbReference type="GeneID" id="110720411"/>
<feature type="compositionally biased region" description="Polar residues" evidence="3">
    <location>
        <begin position="431"/>
        <end position="440"/>
    </location>
</feature>
<keyword evidence="1" id="KW-0809">Transit peptide</keyword>
<evidence type="ECO:0000256" key="2">
    <source>
        <dbReference type="PROSITE-ProRule" id="PRU00176"/>
    </source>
</evidence>
<accession>A0A803KV96</accession>
<dbReference type="GO" id="GO:0003723">
    <property type="term" value="F:RNA binding"/>
    <property type="evidence" value="ECO:0007669"/>
    <property type="project" value="UniProtKB-UniRule"/>
</dbReference>
<reference evidence="5" key="2">
    <citation type="submission" date="2021-03" db="UniProtKB">
        <authorList>
            <consortium name="EnsemblPlants"/>
        </authorList>
    </citation>
    <scope>IDENTIFICATION</scope>
</reference>
<dbReference type="InterPro" id="IPR054059">
    <property type="entry name" value="MORF/ORRM1/DAG-like_MORF"/>
</dbReference>
<dbReference type="SMART" id="SM00360">
    <property type="entry name" value="RRM"/>
    <property type="match status" value="1"/>
</dbReference>
<evidence type="ECO:0000313" key="5">
    <source>
        <dbReference type="EnsemblPlants" id="AUR62002954-RA:cds"/>
    </source>
</evidence>
<dbReference type="OMA" id="IYHISWQ"/>
<evidence type="ECO:0000259" key="4">
    <source>
        <dbReference type="PROSITE" id="PS50102"/>
    </source>
</evidence>
<dbReference type="KEGG" id="cqi:110720411"/>
<dbReference type="InterPro" id="IPR039206">
    <property type="entry name" value="MORF/ORRM1/DAG-like"/>
</dbReference>
<dbReference type="OrthoDB" id="4207594at2759"/>
<dbReference type="Gene3D" id="3.30.70.80">
    <property type="entry name" value="Peptidase S8 propeptide/proteinase inhibitor I9"/>
    <property type="match status" value="2"/>
</dbReference>
<dbReference type="InterPro" id="IPR012677">
    <property type="entry name" value="Nucleotide-bd_a/b_plait_sf"/>
</dbReference>
<dbReference type="AlphaFoldDB" id="A0A803KV96"/>
<feature type="region of interest" description="Disordered" evidence="3">
    <location>
        <begin position="416"/>
        <end position="440"/>
    </location>
</feature>
<evidence type="ECO:0000256" key="3">
    <source>
        <dbReference type="SAM" id="MobiDB-lite"/>
    </source>
</evidence>
<dbReference type="Proteomes" id="UP000596660">
    <property type="component" value="Unplaced"/>
</dbReference>
<proteinExistence type="predicted"/>
<dbReference type="GO" id="GO:0005739">
    <property type="term" value="C:mitochondrion"/>
    <property type="evidence" value="ECO:0007669"/>
    <property type="project" value="TreeGrafter"/>
</dbReference>
<dbReference type="Gramene" id="AUR62002954-RA">
    <property type="protein sequence ID" value="AUR62002954-RA:cds"/>
    <property type="gene ID" value="AUR62002954"/>
</dbReference>